<comment type="function">
    <text evidence="5">Effector that suppresses plant defense responses during pathogen infection.</text>
</comment>
<organism evidence="7 8">
    <name type="scientific">Phytophthora lilii</name>
    <dbReference type="NCBI Taxonomy" id="2077276"/>
    <lineage>
        <taxon>Eukaryota</taxon>
        <taxon>Sar</taxon>
        <taxon>Stramenopiles</taxon>
        <taxon>Oomycota</taxon>
        <taxon>Peronosporomycetes</taxon>
        <taxon>Peronosporales</taxon>
        <taxon>Peronosporaceae</taxon>
        <taxon>Phytophthora</taxon>
    </lineage>
</organism>
<keyword evidence="4" id="KW-0732">Signal</keyword>
<dbReference type="AlphaFoldDB" id="A0A9W6TED6"/>
<keyword evidence="8" id="KW-1185">Reference proteome</keyword>
<evidence type="ECO:0000256" key="1">
    <source>
        <dbReference type="ARBA" id="ARBA00004613"/>
    </source>
</evidence>
<dbReference type="Proteomes" id="UP001165083">
    <property type="component" value="Unassembled WGS sequence"/>
</dbReference>
<sequence>MAKTVCRPCVSVTPLTNRDGVSATTDVGEAKQSSVTASNSALSIETSSKRLLRSYETTDEEAADEDDEERAFSATPAWIAKWTARAERWVEKGKTPGQIKEKYDITRFTDPRSKAKQKYNLFLAAWLKEHPGGI</sequence>
<evidence type="ECO:0000256" key="3">
    <source>
        <dbReference type="ARBA" id="ARBA00022525"/>
    </source>
</evidence>
<comment type="caution">
    <text evidence="7">The sequence shown here is derived from an EMBL/GenBank/DDBJ whole genome shotgun (WGS) entry which is preliminary data.</text>
</comment>
<proteinExistence type="inferred from homology"/>
<comment type="domain">
    <text evidence="5">The RxLR-dEER motif acts to carry the protein into the host cell cytoplasm through binding to cell surface phosphatidylinositol-3-phosphate.</text>
</comment>
<dbReference type="OrthoDB" id="129821at2759"/>
<feature type="region of interest" description="Disordered" evidence="6">
    <location>
        <begin position="17"/>
        <end position="39"/>
    </location>
</feature>
<evidence type="ECO:0000313" key="7">
    <source>
        <dbReference type="EMBL" id="GMF11841.1"/>
    </source>
</evidence>
<evidence type="ECO:0000256" key="5">
    <source>
        <dbReference type="RuleBase" id="RU367124"/>
    </source>
</evidence>
<comment type="similarity">
    <text evidence="2 5">Belongs to the RxLR effector family.</text>
</comment>
<comment type="subcellular location">
    <subcellularLocation>
        <location evidence="1 5">Secreted</location>
    </subcellularLocation>
</comment>
<reference evidence="7" key="1">
    <citation type="submission" date="2023-04" db="EMBL/GenBank/DDBJ databases">
        <title>Phytophthora lilii NBRC 32176.</title>
        <authorList>
            <person name="Ichikawa N."/>
            <person name="Sato H."/>
            <person name="Tonouchi N."/>
        </authorList>
    </citation>
    <scope>NUCLEOTIDE SEQUENCE</scope>
    <source>
        <strain evidence="7">NBRC 32176</strain>
    </source>
</reference>
<protein>
    <recommendedName>
        <fullName evidence="5">RxLR effector protein</fullName>
    </recommendedName>
</protein>
<evidence type="ECO:0000256" key="2">
    <source>
        <dbReference type="ARBA" id="ARBA00010400"/>
    </source>
</evidence>
<dbReference type="InterPro" id="IPR031825">
    <property type="entry name" value="RXLR"/>
</dbReference>
<keyword evidence="3 5" id="KW-0964">Secreted</keyword>
<evidence type="ECO:0000256" key="6">
    <source>
        <dbReference type="SAM" id="MobiDB-lite"/>
    </source>
</evidence>
<dbReference type="EMBL" id="BSXW01000089">
    <property type="protein sequence ID" value="GMF11841.1"/>
    <property type="molecule type" value="Genomic_DNA"/>
</dbReference>
<evidence type="ECO:0000313" key="8">
    <source>
        <dbReference type="Proteomes" id="UP001165083"/>
    </source>
</evidence>
<accession>A0A9W6TED6</accession>
<dbReference type="Pfam" id="PF16810">
    <property type="entry name" value="RXLR"/>
    <property type="match status" value="1"/>
</dbReference>
<evidence type="ECO:0000256" key="4">
    <source>
        <dbReference type="ARBA" id="ARBA00022729"/>
    </source>
</evidence>
<gene>
    <name evidence="7" type="ORF">Plil01_000251300</name>
</gene>
<name>A0A9W6TED6_9STRA</name>